<keyword evidence="4" id="KW-1185">Reference proteome</keyword>
<organism evidence="3 4">
    <name type="scientific">Collybiopsis confluens</name>
    <dbReference type="NCBI Taxonomy" id="2823264"/>
    <lineage>
        <taxon>Eukaryota</taxon>
        <taxon>Fungi</taxon>
        <taxon>Dikarya</taxon>
        <taxon>Basidiomycota</taxon>
        <taxon>Agaricomycotina</taxon>
        <taxon>Agaricomycetes</taxon>
        <taxon>Agaricomycetidae</taxon>
        <taxon>Agaricales</taxon>
        <taxon>Marasmiineae</taxon>
        <taxon>Omphalotaceae</taxon>
        <taxon>Collybiopsis</taxon>
    </lineage>
</organism>
<feature type="compositionally biased region" description="Low complexity" evidence="1">
    <location>
        <begin position="391"/>
        <end position="417"/>
    </location>
</feature>
<gene>
    <name evidence="3" type="ORF">D9757_002801</name>
</gene>
<feature type="transmembrane region" description="Helical" evidence="2">
    <location>
        <begin position="58"/>
        <end position="80"/>
    </location>
</feature>
<feature type="region of interest" description="Disordered" evidence="1">
    <location>
        <begin position="580"/>
        <end position="620"/>
    </location>
</feature>
<dbReference type="Proteomes" id="UP000518752">
    <property type="component" value="Unassembled WGS sequence"/>
</dbReference>
<feature type="transmembrane region" description="Helical" evidence="2">
    <location>
        <begin position="260"/>
        <end position="280"/>
    </location>
</feature>
<dbReference type="OrthoDB" id="2564696at2759"/>
<keyword evidence="2" id="KW-0812">Transmembrane</keyword>
<protein>
    <submittedName>
        <fullName evidence="3">Uncharacterized protein</fullName>
    </submittedName>
</protein>
<feature type="region of interest" description="Disordered" evidence="1">
    <location>
        <begin position="350"/>
        <end position="423"/>
    </location>
</feature>
<evidence type="ECO:0000313" key="3">
    <source>
        <dbReference type="EMBL" id="KAF5390212.1"/>
    </source>
</evidence>
<dbReference type="EMBL" id="JAACJN010000016">
    <property type="protein sequence ID" value="KAF5390212.1"/>
    <property type="molecule type" value="Genomic_DNA"/>
</dbReference>
<reference evidence="3 4" key="1">
    <citation type="journal article" date="2020" name="ISME J.">
        <title>Uncovering the hidden diversity of litter-decomposition mechanisms in mushroom-forming fungi.</title>
        <authorList>
            <person name="Floudas D."/>
            <person name="Bentzer J."/>
            <person name="Ahren D."/>
            <person name="Johansson T."/>
            <person name="Persson P."/>
            <person name="Tunlid A."/>
        </authorList>
    </citation>
    <scope>NUCLEOTIDE SEQUENCE [LARGE SCALE GENOMIC DNA]</scope>
    <source>
        <strain evidence="3 4">CBS 406.79</strain>
    </source>
</reference>
<evidence type="ECO:0000256" key="2">
    <source>
        <dbReference type="SAM" id="Phobius"/>
    </source>
</evidence>
<dbReference type="AlphaFoldDB" id="A0A8H5HVE9"/>
<proteinExistence type="predicted"/>
<name>A0A8H5HVE9_9AGAR</name>
<feature type="transmembrane region" description="Helical" evidence="2">
    <location>
        <begin position="229"/>
        <end position="254"/>
    </location>
</feature>
<feature type="transmembrane region" description="Helical" evidence="2">
    <location>
        <begin position="197"/>
        <end position="217"/>
    </location>
</feature>
<feature type="region of interest" description="Disordered" evidence="1">
    <location>
        <begin position="752"/>
        <end position="783"/>
    </location>
</feature>
<sequence>MSAHGSVQRLFPRATLALTNDPAIESILTDIPFFCVGLVAVFYFAFLLTQRRVTLLSIYIYSTALFSFGAAVLDLAQVLARGAANVNANTGITSSVTALINTREVGLSIAVGFRFLFFWAFVAERPRGEPPPTTDLSNPRAYKYDAKNSHSARWERWGFLGIFSKYVILVALSSIPILQIIWRIAVRHFGMVYMAESTIEILVSALFIMKIMLNIFLSPVSPWWKPLRFYLVPLLALLINLAVGIGELVVFLFSETSLGRFLQAFEVYMMILFILVVAFYKVPVRPMRPRTSFPSPYTVEEKQLRDTVLASYVDAEPITFDVLPSGVNDARTRYSTVSRVSSWILAPRQRREKPEDVEAGPKSAEITEELTAVPAGGQTSSDVRHSLAEKPVAPTSAAPPETSSTSLPTETQTLTRTSHSESRPSIGLSLRYYGVESRMSFPNPAFWGNDASSGTDSPVYGLNGFVNKRSHNRNSADSILSSNQRPSVSSFDELIEQQAELDRSIAALRLFSPPAPSIESAVAEDTSPNATFMPSVTAPSGNNRTISTLTSSSARSEFSLSIFPDPPAVDFSGTSRASFNTMRAKQRARPSRRDVPTSFDTGSADIPSVPSSPTRLVPGRQLDSNATQYDVTSFIGHLTSPSFSKIPAVGIPPSLDPVETSALGNIPSESEPEVKIEVPIISSADDSPGQERNIEEPTRKSSYPPLRPLFLGNVTTPSVSSPLAGNVLRAPIGPRRPARGRLALPSQPRLAISGPRVSARDNGIQASGAFESPRAVPTPLHRT</sequence>
<evidence type="ECO:0000313" key="4">
    <source>
        <dbReference type="Proteomes" id="UP000518752"/>
    </source>
</evidence>
<feature type="region of interest" description="Disordered" evidence="1">
    <location>
        <begin position="682"/>
        <end position="706"/>
    </location>
</feature>
<evidence type="ECO:0000256" key="1">
    <source>
        <dbReference type="SAM" id="MobiDB-lite"/>
    </source>
</evidence>
<comment type="caution">
    <text evidence="3">The sequence shown here is derived from an EMBL/GenBank/DDBJ whole genome shotgun (WGS) entry which is preliminary data.</text>
</comment>
<feature type="transmembrane region" description="Helical" evidence="2">
    <location>
        <begin position="27"/>
        <end position="46"/>
    </location>
</feature>
<keyword evidence="2" id="KW-1133">Transmembrane helix</keyword>
<accession>A0A8H5HVE9</accession>
<keyword evidence="2" id="KW-0472">Membrane</keyword>
<feature type="transmembrane region" description="Helical" evidence="2">
    <location>
        <begin position="166"/>
        <end position="185"/>
    </location>
</feature>